<evidence type="ECO:0008006" key="3">
    <source>
        <dbReference type="Google" id="ProtNLM"/>
    </source>
</evidence>
<dbReference type="Proteomes" id="UP000017559">
    <property type="component" value="Unassembled WGS sequence"/>
</dbReference>
<evidence type="ECO:0000313" key="1">
    <source>
        <dbReference type="EMBL" id="ESK90129.1"/>
    </source>
</evidence>
<reference evidence="1 2" key="1">
    <citation type="journal article" date="2014" name="BMC Genomics">
        <title>Genome and secretome analysis of the hemibiotrophic fungal pathogen, Moniliophthora roreri, which causes frosty pod rot disease of cacao: mechanisms of the biotrophic and necrotrophic phases.</title>
        <authorList>
            <person name="Meinhardt L.W."/>
            <person name="Costa G.G.L."/>
            <person name="Thomazella D.P.T."/>
            <person name="Teixeira P.J.P.L."/>
            <person name="Carazzolle M.F."/>
            <person name="Schuster S.C."/>
            <person name="Carlson J.E."/>
            <person name="Guiltinan M.J."/>
            <person name="Mieczkowski P."/>
            <person name="Farmer A."/>
            <person name="Ramaraj T."/>
            <person name="Crozier J."/>
            <person name="Davis R.E."/>
            <person name="Shao J."/>
            <person name="Melnick R.L."/>
            <person name="Pereira G.A.G."/>
            <person name="Bailey B.A."/>
        </authorList>
    </citation>
    <scope>NUCLEOTIDE SEQUENCE [LARGE SCALE GENOMIC DNA]</scope>
    <source>
        <strain evidence="1 2">MCA 2997</strain>
    </source>
</reference>
<accession>V2YEN3</accession>
<dbReference type="EMBL" id="AWSO01000471">
    <property type="protein sequence ID" value="ESK90129.1"/>
    <property type="molecule type" value="Genomic_DNA"/>
</dbReference>
<proteinExistence type="predicted"/>
<sequence>MAVEDAACFIALVTDNLTIMQSFRRKFEERFPWVITLACFLHQMNTLVGEICSYAPVKKSLGKANTVVTFFNNSHYWGGQLKEEACKVKIT</sequence>
<name>V2YEN3_MONRO</name>
<dbReference type="KEGG" id="mrr:Moror_7824"/>
<dbReference type="HOGENOM" id="CLU_178675_0_0_1"/>
<gene>
    <name evidence="1" type="ORF">Moror_7824</name>
</gene>
<protein>
    <recommendedName>
        <fullName evidence="3">DUF659 domain-containing protein</fullName>
    </recommendedName>
</protein>
<organism evidence="1 2">
    <name type="scientific">Moniliophthora roreri (strain MCA 2997)</name>
    <name type="common">Cocoa frosty pod rot fungus</name>
    <name type="synonym">Crinipellis roreri</name>
    <dbReference type="NCBI Taxonomy" id="1381753"/>
    <lineage>
        <taxon>Eukaryota</taxon>
        <taxon>Fungi</taxon>
        <taxon>Dikarya</taxon>
        <taxon>Basidiomycota</taxon>
        <taxon>Agaricomycotina</taxon>
        <taxon>Agaricomycetes</taxon>
        <taxon>Agaricomycetidae</taxon>
        <taxon>Agaricales</taxon>
        <taxon>Marasmiineae</taxon>
        <taxon>Marasmiaceae</taxon>
        <taxon>Moniliophthora</taxon>
    </lineage>
</organism>
<comment type="caution">
    <text evidence="1">The sequence shown here is derived from an EMBL/GenBank/DDBJ whole genome shotgun (WGS) entry which is preliminary data.</text>
</comment>
<keyword evidence="2" id="KW-1185">Reference proteome</keyword>
<dbReference type="OrthoDB" id="3226942at2759"/>
<evidence type="ECO:0000313" key="2">
    <source>
        <dbReference type="Proteomes" id="UP000017559"/>
    </source>
</evidence>
<dbReference type="AlphaFoldDB" id="V2YEN3"/>